<proteinExistence type="predicted"/>
<dbReference type="OrthoDB" id="2645187at2759"/>
<comment type="caution">
    <text evidence="2">The sequence shown here is derived from an EMBL/GenBank/DDBJ whole genome shotgun (WGS) entry which is preliminary data.</text>
</comment>
<feature type="region of interest" description="Disordered" evidence="1">
    <location>
        <begin position="105"/>
        <end position="124"/>
    </location>
</feature>
<keyword evidence="3" id="KW-1185">Reference proteome</keyword>
<accession>A0A9P7E7R9</accession>
<evidence type="ECO:0000256" key="1">
    <source>
        <dbReference type="SAM" id="MobiDB-lite"/>
    </source>
</evidence>
<dbReference type="GeneID" id="64627135"/>
<evidence type="ECO:0000313" key="3">
    <source>
        <dbReference type="Proteomes" id="UP000807769"/>
    </source>
</evidence>
<dbReference type="EMBL" id="JABBWG010000025">
    <property type="protein sequence ID" value="KAG1812902.1"/>
    <property type="molecule type" value="Genomic_DNA"/>
</dbReference>
<reference evidence="2" key="1">
    <citation type="journal article" date="2020" name="New Phytol.">
        <title>Comparative genomics reveals dynamic genome evolution in host specialist ectomycorrhizal fungi.</title>
        <authorList>
            <person name="Lofgren L.A."/>
            <person name="Nguyen N.H."/>
            <person name="Vilgalys R."/>
            <person name="Ruytinx J."/>
            <person name="Liao H.L."/>
            <person name="Branco S."/>
            <person name="Kuo A."/>
            <person name="LaButti K."/>
            <person name="Lipzen A."/>
            <person name="Andreopoulos W."/>
            <person name="Pangilinan J."/>
            <person name="Riley R."/>
            <person name="Hundley H."/>
            <person name="Na H."/>
            <person name="Barry K."/>
            <person name="Grigoriev I.V."/>
            <person name="Stajich J.E."/>
            <person name="Kennedy P.G."/>
        </authorList>
    </citation>
    <scope>NUCLEOTIDE SEQUENCE</scope>
    <source>
        <strain evidence="2">MN1</strain>
    </source>
</reference>
<dbReference type="RefSeq" id="XP_041190925.1">
    <property type="nucleotide sequence ID" value="XM_041333118.1"/>
</dbReference>
<evidence type="ECO:0000313" key="2">
    <source>
        <dbReference type="EMBL" id="KAG1812902.1"/>
    </source>
</evidence>
<dbReference type="AlphaFoldDB" id="A0A9P7E7R9"/>
<organism evidence="2 3">
    <name type="scientific">Suillus subaureus</name>
    <dbReference type="NCBI Taxonomy" id="48587"/>
    <lineage>
        <taxon>Eukaryota</taxon>
        <taxon>Fungi</taxon>
        <taxon>Dikarya</taxon>
        <taxon>Basidiomycota</taxon>
        <taxon>Agaricomycotina</taxon>
        <taxon>Agaricomycetes</taxon>
        <taxon>Agaricomycetidae</taxon>
        <taxon>Boletales</taxon>
        <taxon>Suillineae</taxon>
        <taxon>Suillaceae</taxon>
        <taxon>Suillus</taxon>
    </lineage>
</organism>
<protein>
    <submittedName>
        <fullName evidence="2">Uncharacterized protein</fullName>
    </submittedName>
</protein>
<feature type="region of interest" description="Disordered" evidence="1">
    <location>
        <begin position="22"/>
        <end position="48"/>
    </location>
</feature>
<name>A0A9P7E7R9_9AGAM</name>
<dbReference type="Proteomes" id="UP000807769">
    <property type="component" value="Unassembled WGS sequence"/>
</dbReference>
<sequence length="165" mass="17297">MDTSTRGCKSCASSEHDLPFAIGPLRDASATPRPLPGHVSVTDDHGASLPNLEQPTLNPSNCVIIVQNNFIAEGGPSTYFQVAAMVQKTHLVTKAVTKLNHVTTTAEPTPLQPPSARQTEPAEHGHETIVMSGNTFGECVMINVGSPDCTGAVKQTALASQTSPI</sequence>
<gene>
    <name evidence="2" type="ORF">BJ212DRAFT_1301371</name>
</gene>